<feature type="compositionally biased region" description="Gly residues" evidence="1">
    <location>
        <begin position="11"/>
        <end position="25"/>
    </location>
</feature>
<feature type="region of interest" description="Disordered" evidence="1">
    <location>
        <begin position="1"/>
        <end position="30"/>
    </location>
</feature>
<dbReference type="PROSITE" id="PS50811">
    <property type="entry name" value="WRKY"/>
    <property type="match status" value="1"/>
</dbReference>
<evidence type="ECO:0000256" key="1">
    <source>
        <dbReference type="SAM" id="MobiDB-lite"/>
    </source>
</evidence>
<feature type="compositionally biased region" description="Basic and acidic residues" evidence="1">
    <location>
        <begin position="73"/>
        <end position="82"/>
    </location>
</feature>
<dbReference type="GO" id="GO:0043565">
    <property type="term" value="F:sequence-specific DNA binding"/>
    <property type="evidence" value="ECO:0007669"/>
    <property type="project" value="InterPro"/>
</dbReference>
<protein>
    <recommendedName>
        <fullName evidence="2">WRKY domain-containing protein</fullName>
    </recommendedName>
</protein>
<evidence type="ECO:0000259" key="2">
    <source>
        <dbReference type="PROSITE" id="PS50811"/>
    </source>
</evidence>
<feature type="compositionally biased region" description="Low complexity" evidence="1">
    <location>
        <begin position="113"/>
        <end position="124"/>
    </location>
</feature>
<dbReference type="PANTHER" id="PTHR31221:SF334">
    <property type="entry name" value="WRKY TRANSCRIPTION FACTOR 57-RELATED"/>
    <property type="match status" value="1"/>
</dbReference>
<dbReference type="AlphaFoldDB" id="A0A8J6BZL4"/>
<dbReference type="InterPro" id="IPR003657">
    <property type="entry name" value="WRKY_dom"/>
</dbReference>
<feature type="compositionally biased region" description="Low complexity" evidence="1">
    <location>
        <begin position="258"/>
        <end position="269"/>
    </location>
</feature>
<gene>
    <name evidence="3" type="ORF">GUJ93_ZPchr0013g36690</name>
</gene>
<dbReference type="Pfam" id="PF03106">
    <property type="entry name" value="WRKY"/>
    <property type="match status" value="1"/>
</dbReference>
<dbReference type="EMBL" id="JAAALK010000079">
    <property type="protein sequence ID" value="KAG8098231.1"/>
    <property type="molecule type" value="Genomic_DNA"/>
</dbReference>
<organism evidence="3 4">
    <name type="scientific">Zizania palustris</name>
    <name type="common">Northern wild rice</name>
    <dbReference type="NCBI Taxonomy" id="103762"/>
    <lineage>
        <taxon>Eukaryota</taxon>
        <taxon>Viridiplantae</taxon>
        <taxon>Streptophyta</taxon>
        <taxon>Embryophyta</taxon>
        <taxon>Tracheophyta</taxon>
        <taxon>Spermatophyta</taxon>
        <taxon>Magnoliopsida</taxon>
        <taxon>Liliopsida</taxon>
        <taxon>Poales</taxon>
        <taxon>Poaceae</taxon>
        <taxon>BOP clade</taxon>
        <taxon>Oryzoideae</taxon>
        <taxon>Oryzeae</taxon>
        <taxon>Zizaniinae</taxon>
        <taxon>Zizania</taxon>
    </lineage>
</organism>
<accession>A0A8J6BZL4</accession>
<keyword evidence="4" id="KW-1185">Reference proteome</keyword>
<dbReference type="FunFam" id="2.20.25.80:FF:000003">
    <property type="entry name" value="WRKY transcription factor 57"/>
    <property type="match status" value="1"/>
</dbReference>
<dbReference type="OrthoDB" id="771376at2759"/>
<proteinExistence type="predicted"/>
<reference evidence="3" key="1">
    <citation type="journal article" date="2021" name="bioRxiv">
        <title>Whole Genome Assembly and Annotation of Northern Wild Rice, Zizania palustris L., Supports a Whole Genome Duplication in the Zizania Genus.</title>
        <authorList>
            <person name="Haas M."/>
            <person name="Kono T."/>
            <person name="Macchietto M."/>
            <person name="Millas R."/>
            <person name="McGilp L."/>
            <person name="Shao M."/>
            <person name="Duquette J."/>
            <person name="Hirsch C.N."/>
            <person name="Kimball J."/>
        </authorList>
    </citation>
    <scope>NUCLEOTIDE SEQUENCE</scope>
    <source>
        <tissue evidence="3">Fresh leaf tissue</tissue>
    </source>
</reference>
<dbReference type="InterPro" id="IPR044810">
    <property type="entry name" value="WRKY_plant"/>
</dbReference>
<dbReference type="PANTHER" id="PTHR31221">
    <property type="entry name" value="WRKY TRANSCRIPTION FACTOR PROTEIN 1-RELATED"/>
    <property type="match status" value="1"/>
</dbReference>
<feature type="region of interest" description="Disordered" evidence="1">
    <location>
        <begin position="249"/>
        <end position="304"/>
    </location>
</feature>
<sequence length="317" mass="32482">MAGAEGERPEGAGGRGGGGGGGGGEWSPFDGDVFADYSSAVLAELGWGAAAAGMRALDLPEGAARMGTAGAVRSEEAPERSADGGAASSSSSGEAEAATAAAAGPEIAEKPAADAASAAAAAAATTKKGQKRARQPRFAFLTKSEIDHLEDGYRWRKYGQKAVKNSPFPRSYYRCTNSKCTVKKRVERSSDDQSVVITTYEGQHCHHSASFQRGAGAANFHGGAAAVALAEQMSFVSPQLLQYSLPPLHRQQQVDPPSSETIVSSMSTSLPELNSGGEGLQRASYSPPPAASSSSLPPAVFDQGLLDDIVPPGVRLG</sequence>
<feature type="compositionally biased region" description="Low complexity" evidence="1">
    <location>
        <begin position="83"/>
        <end position="106"/>
    </location>
</feature>
<name>A0A8J6BZL4_ZIZPA</name>
<evidence type="ECO:0000313" key="3">
    <source>
        <dbReference type="EMBL" id="KAG8098231.1"/>
    </source>
</evidence>
<dbReference type="SMART" id="SM00774">
    <property type="entry name" value="WRKY"/>
    <property type="match status" value="1"/>
</dbReference>
<feature type="region of interest" description="Disordered" evidence="1">
    <location>
        <begin position="66"/>
        <end position="136"/>
    </location>
</feature>
<evidence type="ECO:0000313" key="4">
    <source>
        <dbReference type="Proteomes" id="UP000729402"/>
    </source>
</evidence>
<dbReference type="Proteomes" id="UP000729402">
    <property type="component" value="Unassembled WGS sequence"/>
</dbReference>
<comment type="caution">
    <text evidence="3">The sequence shown here is derived from an EMBL/GenBank/DDBJ whole genome shotgun (WGS) entry which is preliminary data.</text>
</comment>
<reference evidence="3" key="2">
    <citation type="submission" date="2021-02" db="EMBL/GenBank/DDBJ databases">
        <authorList>
            <person name="Kimball J.A."/>
            <person name="Haas M.W."/>
            <person name="Macchietto M."/>
            <person name="Kono T."/>
            <person name="Duquette J."/>
            <person name="Shao M."/>
        </authorList>
    </citation>
    <scope>NUCLEOTIDE SEQUENCE</scope>
    <source>
        <tissue evidence="3">Fresh leaf tissue</tissue>
    </source>
</reference>
<feature type="domain" description="WRKY" evidence="2">
    <location>
        <begin position="144"/>
        <end position="209"/>
    </location>
</feature>
<dbReference type="GO" id="GO:0003700">
    <property type="term" value="F:DNA-binding transcription factor activity"/>
    <property type="evidence" value="ECO:0007669"/>
    <property type="project" value="InterPro"/>
</dbReference>
<feature type="compositionally biased region" description="Basic and acidic residues" evidence="1">
    <location>
        <begin position="1"/>
        <end position="10"/>
    </location>
</feature>